<sequence length="113" mass="12656">MIKPMTSTPLPLVTREALKVFTQRLVENFAPQKVILFGSQARGDARWDSDADILVVMRFEGSSFEQRLLMLEVGAPSFPVDLLLCKPEAAAQRYGWGDPFIREALDHGEILHG</sequence>
<dbReference type="InterPro" id="IPR043519">
    <property type="entry name" value="NT_sf"/>
</dbReference>
<dbReference type="SUPFAM" id="SSF81301">
    <property type="entry name" value="Nucleotidyltransferase"/>
    <property type="match status" value="1"/>
</dbReference>
<dbReference type="CDD" id="cd05403">
    <property type="entry name" value="NT_KNTase_like"/>
    <property type="match status" value="1"/>
</dbReference>
<protein>
    <recommendedName>
        <fullName evidence="1">Polymerase nucleotidyl transferase domain-containing protein</fullName>
    </recommendedName>
</protein>
<dbReference type="EMBL" id="PXVC01000124">
    <property type="protein sequence ID" value="PSI00448.1"/>
    <property type="molecule type" value="Genomic_DNA"/>
</dbReference>
<dbReference type="Pfam" id="PF01909">
    <property type="entry name" value="NTP_transf_2"/>
    <property type="match status" value="1"/>
</dbReference>
<dbReference type="InterPro" id="IPR052548">
    <property type="entry name" value="Type_VII_TA_antitoxin"/>
</dbReference>
<reference evidence="3" key="1">
    <citation type="submission" date="2018-03" db="EMBL/GenBank/DDBJ databases">
        <title>Ecological and genomic features of two cosmopolitan and abundant freshwater picocyanobacteria.</title>
        <authorList>
            <person name="Cabello-Yeves P.J."/>
            <person name="Picazo A."/>
            <person name="Camacho A."/>
            <person name="Callieri C."/>
            <person name="Rosselli R."/>
            <person name="Roda-Garcia J."/>
            <person name="Coutinho F.H."/>
            <person name="Rodriguez-Valera F."/>
        </authorList>
    </citation>
    <scope>NUCLEOTIDE SEQUENCE [LARGE SCALE GENOMIC DNA]</scope>
    <source>
        <strain evidence="3">Tous</strain>
    </source>
</reference>
<keyword evidence="3" id="KW-1185">Reference proteome</keyword>
<organism evidence="2 3">
    <name type="scientific">Synechococcus lacustris str. Tous</name>
    <dbReference type="NCBI Taxonomy" id="1910958"/>
    <lineage>
        <taxon>Bacteria</taxon>
        <taxon>Bacillati</taxon>
        <taxon>Cyanobacteriota</taxon>
        <taxon>Cyanophyceae</taxon>
        <taxon>Synechococcales</taxon>
        <taxon>Synechococcaceae</taxon>
        <taxon>Synechococcus</taxon>
    </lineage>
</organism>
<accession>A0A2P7EB84</accession>
<dbReference type="Gene3D" id="3.30.460.10">
    <property type="entry name" value="Beta Polymerase, domain 2"/>
    <property type="match status" value="1"/>
</dbReference>
<name>A0A2P7EB84_9SYNE</name>
<comment type="caution">
    <text evidence="2">The sequence shown here is derived from an EMBL/GenBank/DDBJ whole genome shotgun (WGS) entry which is preliminary data.</text>
</comment>
<gene>
    <name evidence="2" type="ORF">C7K08_13110</name>
</gene>
<feature type="domain" description="Polymerase nucleotidyl transferase" evidence="1">
    <location>
        <begin position="21"/>
        <end position="87"/>
    </location>
</feature>
<dbReference type="PANTHER" id="PTHR33933:SF1">
    <property type="entry name" value="PROTEIN ADENYLYLTRANSFERASE MNTA-RELATED"/>
    <property type="match status" value="1"/>
</dbReference>
<dbReference type="InterPro" id="IPR002934">
    <property type="entry name" value="Polymerase_NTP_transf_dom"/>
</dbReference>
<evidence type="ECO:0000313" key="2">
    <source>
        <dbReference type="EMBL" id="PSI00448.1"/>
    </source>
</evidence>
<evidence type="ECO:0000313" key="3">
    <source>
        <dbReference type="Proteomes" id="UP000240206"/>
    </source>
</evidence>
<evidence type="ECO:0000259" key="1">
    <source>
        <dbReference type="Pfam" id="PF01909"/>
    </source>
</evidence>
<dbReference type="GO" id="GO:0016779">
    <property type="term" value="F:nucleotidyltransferase activity"/>
    <property type="evidence" value="ECO:0007669"/>
    <property type="project" value="InterPro"/>
</dbReference>
<dbReference type="AlphaFoldDB" id="A0A2P7EB84"/>
<dbReference type="Proteomes" id="UP000240206">
    <property type="component" value="Unassembled WGS sequence"/>
</dbReference>
<dbReference type="PANTHER" id="PTHR33933">
    <property type="entry name" value="NUCLEOTIDYLTRANSFERASE"/>
    <property type="match status" value="1"/>
</dbReference>
<proteinExistence type="predicted"/>